<dbReference type="AlphaFoldDB" id="A0A175RIT0"/>
<reference evidence="4 5" key="1">
    <citation type="journal article" date="2016" name="Front. Microbiol.">
        <title>Genomic Resource of Rice Seed Associated Bacteria.</title>
        <authorList>
            <person name="Midha S."/>
            <person name="Bansal K."/>
            <person name="Sharma S."/>
            <person name="Kumar N."/>
            <person name="Patil P.P."/>
            <person name="Chaudhry V."/>
            <person name="Patil P.B."/>
        </authorList>
    </citation>
    <scope>NUCLEOTIDE SEQUENCE [LARGE SCALE GENOMIC DNA]</scope>
    <source>
        <strain evidence="4 5">NS184</strain>
    </source>
</reference>
<evidence type="ECO:0000259" key="3">
    <source>
        <dbReference type="Pfam" id="PF00174"/>
    </source>
</evidence>
<dbReference type="GO" id="GO:0043546">
    <property type="term" value="F:molybdopterin cofactor binding"/>
    <property type="evidence" value="ECO:0007669"/>
    <property type="project" value="TreeGrafter"/>
</dbReference>
<dbReference type="SUPFAM" id="SSF56524">
    <property type="entry name" value="Oxidoreductase molybdopterin-binding domain"/>
    <property type="match status" value="1"/>
</dbReference>
<feature type="compositionally biased region" description="Low complexity" evidence="1">
    <location>
        <begin position="165"/>
        <end position="180"/>
    </location>
</feature>
<organism evidence="4 5">
    <name type="scientific">Curtobacterium luteum</name>
    <dbReference type="NCBI Taxonomy" id="33881"/>
    <lineage>
        <taxon>Bacteria</taxon>
        <taxon>Bacillati</taxon>
        <taxon>Actinomycetota</taxon>
        <taxon>Actinomycetes</taxon>
        <taxon>Micrococcales</taxon>
        <taxon>Microbacteriaceae</taxon>
        <taxon>Curtobacterium</taxon>
    </lineage>
</organism>
<feature type="region of interest" description="Disordered" evidence="1">
    <location>
        <begin position="510"/>
        <end position="539"/>
    </location>
</feature>
<gene>
    <name evidence="4" type="ORF">NS184_15140</name>
</gene>
<dbReference type="OrthoDB" id="9795587at2"/>
<dbReference type="InterPro" id="IPR000572">
    <property type="entry name" value="OxRdtase_Mopterin-bd_dom"/>
</dbReference>
<comment type="caution">
    <text evidence="4">The sequence shown here is derived from an EMBL/GenBank/DDBJ whole genome shotgun (WGS) entry which is preliminary data.</text>
</comment>
<dbReference type="GO" id="GO:0008482">
    <property type="term" value="F:sulfite oxidase activity"/>
    <property type="evidence" value="ECO:0007669"/>
    <property type="project" value="TreeGrafter"/>
</dbReference>
<dbReference type="PATRIC" id="fig|33881.3.peg.3565"/>
<keyword evidence="2" id="KW-0472">Membrane</keyword>
<dbReference type="InterPro" id="IPR014756">
    <property type="entry name" value="Ig_E-set"/>
</dbReference>
<sequence>MWKTWAAVVGVIAAVVFLAAAELVAVFLGGAGSPLVGVGGAVIDLAPRGAKDLMVTLFGTGDKVALFVLMVVLVVAISAGAGVLERRRPPLGAIVFAIGGVLSLLAVTTRSGSGSLDGAPTVVGVAAAIVVLRVLLARLRRWEAAEDTRVVPTARDVAGPPDATPTPAQGSGSGSTAAHSTGPARRAFLVWGVTTAALAVVVGGASRLGTATMQAAVAARRAIRLPSPATVAPAVPAGASLDVDGITPVITPNDAFYRIDTALRVPQVDPATWKLRIHGAVDREVEVTWDELLALPLEEHVATMSCVSNEVGGDLIGTAKWLGYPIRELLAKAGPHGSADMVLSTSVDGFTAGTPLDVLQDRGTAALLAVGMNGEPLPPEHGFPVRMVVPGLFGYVSATKWVTDLEVTRFADAQGYWTPRGWSERGPVKLESRIDVPRGGSTVRAGSTVAVAGVAWQPHTGVKGVQVRVDDGAWQDATLADSISADTWRQWVWRWTPTKGSHRLQVRATSADGEVQTSVERPPAPNGATGWHEVTVTAS</sequence>
<dbReference type="PRINTS" id="PR00407">
    <property type="entry name" value="EUMOPTERIN"/>
</dbReference>
<protein>
    <submittedName>
        <fullName evidence="4">Oxidoreductase</fullName>
    </submittedName>
</protein>
<dbReference type="EMBL" id="LDQC01000096">
    <property type="protein sequence ID" value="KTR02834.1"/>
    <property type="molecule type" value="Genomic_DNA"/>
</dbReference>
<dbReference type="RefSeq" id="WP_058726919.1">
    <property type="nucleotide sequence ID" value="NZ_LDQC01000096.1"/>
</dbReference>
<feature type="transmembrane region" description="Helical" evidence="2">
    <location>
        <begin position="188"/>
        <end position="206"/>
    </location>
</feature>
<keyword evidence="2" id="KW-1133">Transmembrane helix</keyword>
<feature type="transmembrane region" description="Helical" evidence="2">
    <location>
        <begin position="118"/>
        <end position="136"/>
    </location>
</feature>
<dbReference type="Gene3D" id="3.90.420.10">
    <property type="entry name" value="Oxidoreductase, molybdopterin-binding domain"/>
    <property type="match status" value="1"/>
</dbReference>
<dbReference type="GO" id="GO:0006790">
    <property type="term" value="P:sulfur compound metabolic process"/>
    <property type="evidence" value="ECO:0007669"/>
    <property type="project" value="TreeGrafter"/>
</dbReference>
<dbReference type="Pfam" id="PF00174">
    <property type="entry name" value="Oxidored_molyb"/>
    <property type="match status" value="1"/>
</dbReference>
<feature type="transmembrane region" description="Helical" evidence="2">
    <location>
        <begin position="91"/>
        <end position="112"/>
    </location>
</feature>
<feature type="transmembrane region" description="Helical" evidence="2">
    <location>
        <begin position="64"/>
        <end position="84"/>
    </location>
</feature>
<dbReference type="Pfam" id="PF17957">
    <property type="entry name" value="Big_7"/>
    <property type="match status" value="1"/>
</dbReference>
<dbReference type="InterPro" id="IPR008335">
    <property type="entry name" value="Mopterin_OxRdtase_euk"/>
</dbReference>
<dbReference type="PANTHER" id="PTHR19372">
    <property type="entry name" value="SULFITE REDUCTASE"/>
    <property type="match status" value="1"/>
</dbReference>
<feature type="region of interest" description="Disordered" evidence="1">
    <location>
        <begin position="152"/>
        <end position="180"/>
    </location>
</feature>
<keyword evidence="2" id="KW-0812">Transmembrane</keyword>
<dbReference type="PANTHER" id="PTHR19372:SF7">
    <property type="entry name" value="SULFITE OXIDASE, MITOCHONDRIAL"/>
    <property type="match status" value="1"/>
</dbReference>
<dbReference type="STRING" id="33881.NS184_15140"/>
<dbReference type="Gene3D" id="2.60.40.650">
    <property type="match status" value="1"/>
</dbReference>
<dbReference type="InterPro" id="IPR036374">
    <property type="entry name" value="OxRdtase_Mopterin-bd_sf"/>
</dbReference>
<dbReference type="SUPFAM" id="SSF81296">
    <property type="entry name" value="E set domains"/>
    <property type="match status" value="1"/>
</dbReference>
<proteinExistence type="predicted"/>
<evidence type="ECO:0000313" key="5">
    <source>
        <dbReference type="Proteomes" id="UP000078252"/>
    </source>
</evidence>
<dbReference type="Proteomes" id="UP000078252">
    <property type="component" value="Unassembled WGS sequence"/>
</dbReference>
<dbReference type="GO" id="GO:0020037">
    <property type="term" value="F:heme binding"/>
    <property type="evidence" value="ECO:0007669"/>
    <property type="project" value="TreeGrafter"/>
</dbReference>
<evidence type="ECO:0000256" key="1">
    <source>
        <dbReference type="SAM" id="MobiDB-lite"/>
    </source>
</evidence>
<evidence type="ECO:0000256" key="2">
    <source>
        <dbReference type="SAM" id="Phobius"/>
    </source>
</evidence>
<name>A0A175RIT0_9MICO</name>
<accession>A0A175RIT0</accession>
<evidence type="ECO:0000313" key="4">
    <source>
        <dbReference type="EMBL" id="KTR02834.1"/>
    </source>
</evidence>
<feature type="domain" description="Oxidoreductase molybdopterin-binding" evidence="3">
    <location>
        <begin position="263"/>
        <end position="417"/>
    </location>
</feature>